<evidence type="ECO:0000313" key="7">
    <source>
        <dbReference type="Proteomes" id="UP001273166"/>
    </source>
</evidence>
<keyword evidence="3 5" id="KW-1133">Transmembrane helix</keyword>
<keyword evidence="2 5" id="KW-0812">Transmembrane</keyword>
<feature type="transmembrane region" description="Helical" evidence="5">
    <location>
        <begin position="330"/>
        <end position="350"/>
    </location>
</feature>
<dbReference type="GO" id="GO:0005886">
    <property type="term" value="C:plasma membrane"/>
    <property type="evidence" value="ECO:0007669"/>
    <property type="project" value="TreeGrafter"/>
</dbReference>
<feature type="transmembrane region" description="Helical" evidence="5">
    <location>
        <begin position="160"/>
        <end position="179"/>
    </location>
</feature>
<dbReference type="PANTHER" id="PTHR11040:SF44">
    <property type="entry name" value="PROTEIN ZNTC-RELATED"/>
    <property type="match status" value="1"/>
</dbReference>
<dbReference type="GeneID" id="87884661"/>
<feature type="transmembrane region" description="Helical" evidence="5">
    <location>
        <begin position="362"/>
        <end position="381"/>
    </location>
</feature>
<evidence type="ECO:0000256" key="5">
    <source>
        <dbReference type="SAM" id="Phobius"/>
    </source>
</evidence>
<evidence type="ECO:0000313" key="6">
    <source>
        <dbReference type="EMBL" id="KAK3304112.1"/>
    </source>
</evidence>
<dbReference type="Proteomes" id="UP001273166">
    <property type="component" value="Unassembled WGS sequence"/>
</dbReference>
<feature type="transmembrane region" description="Helical" evidence="5">
    <location>
        <begin position="401"/>
        <end position="420"/>
    </location>
</feature>
<protein>
    <submittedName>
        <fullName evidence="6">ZIP zinc transporter</fullName>
    </submittedName>
</protein>
<dbReference type="RefSeq" id="XP_062719892.1">
    <property type="nucleotide sequence ID" value="XM_062865832.1"/>
</dbReference>
<dbReference type="Pfam" id="PF02535">
    <property type="entry name" value="Zip"/>
    <property type="match status" value="2"/>
</dbReference>
<feature type="transmembrane region" description="Helical" evidence="5">
    <location>
        <begin position="231"/>
        <end position="253"/>
    </location>
</feature>
<evidence type="ECO:0000256" key="3">
    <source>
        <dbReference type="ARBA" id="ARBA00022989"/>
    </source>
</evidence>
<comment type="caution">
    <text evidence="6">The sequence shown here is derived from an EMBL/GenBank/DDBJ whole genome shotgun (WGS) entry which is preliminary data.</text>
</comment>
<dbReference type="InterPro" id="IPR003689">
    <property type="entry name" value="ZIP"/>
</dbReference>
<name>A0AAJ0M053_9PEZI</name>
<dbReference type="AlphaFoldDB" id="A0AAJ0M053"/>
<dbReference type="PANTHER" id="PTHR11040">
    <property type="entry name" value="ZINC/IRON TRANSPORTER"/>
    <property type="match status" value="1"/>
</dbReference>
<proteinExistence type="predicted"/>
<reference evidence="6" key="2">
    <citation type="submission" date="2023-06" db="EMBL/GenBank/DDBJ databases">
        <authorList>
            <consortium name="Lawrence Berkeley National Laboratory"/>
            <person name="Mondo S.J."/>
            <person name="Hensen N."/>
            <person name="Bonometti L."/>
            <person name="Westerberg I."/>
            <person name="Brannstrom I.O."/>
            <person name="Guillou S."/>
            <person name="Cros-Aarteil S."/>
            <person name="Calhoun S."/>
            <person name="Haridas S."/>
            <person name="Kuo A."/>
            <person name="Pangilinan J."/>
            <person name="Riley R."/>
            <person name="Labutti K."/>
            <person name="Andreopoulos B."/>
            <person name="Lipzen A."/>
            <person name="Chen C."/>
            <person name="Yanf M."/>
            <person name="Daum C."/>
            <person name="Ng V."/>
            <person name="Clum A."/>
            <person name="Steindorff A."/>
            <person name="Ohm R."/>
            <person name="Martin F."/>
            <person name="Silar P."/>
            <person name="Natvig D."/>
            <person name="Lalanne C."/>
            <person name="Gautier V."/>
            <person name="Ament-Velasquez S.L."/>
            <person name="Kruys A."/>
            <person name="Hutchinson M.I."/>
            <person name="Powell A.J."/>
            <person name="Barry K."/>
            <person name="Miller A.N."/>
            <person name="Grigoriev I.V."/>
            <person name="Debuchy R."/>
            <person name="Gladieux P."/>
            <person name="Thoren M.H."/>
            <person name="Johannesson H."/>
        </authorList>
    </citation>
    <scope>NUCLEOTIDE SEQUENCE</scope>
    <source>
        <strain evidence="6">CBS 333.67</strain>
    </source>
</reference>
<feature type="transmembrane region" description="Helical" evidence="5">
    <location>
        <begin position="260"/>
        <end position="283"/>
    </location>
</feature>
<organism evidence="6 7">
    <name type="scientific">Chaetomium strumarium</name>
    <dbReference type="NCBI Taxonomy" id="1170767"/>
    <lineage>
        <taxon>Eukaryota</taxon>
        <taxon>Fungi</taxon>
        <taxon>Dikarya</taxon>
        <taxon>Ascomycota</taxon>
        <taxon>Pezizomycotina</taxon>
        <taxon>Sordariomycetes</taxon>
        <taxon>Sordariomycetidae</taxon>
        <taxon>Sordariales</taxon>
        <taxon>Chaetomiaceae</taxon>
        <taxon>Chaetomium</taxon>
    </lineage>
</organism>
<dbReference type="EMBL" id="JAUDZG010000005">
    <property type="protein sequence ID" value="KAK3304112.1"/>
    <property type="molecule type" value="Genomic_DNA"/>
</dbReference>
<keyword evidence="4 5" id="KW-0472">Membrane</keyword>
<reference evidence="6" key="1">
    <citation type="journal article" date="2023" name="Mol. Phylogenet. Evol.">
        <title>Genome-scale phylogeny and comparative genomics of the fungal order Sordariales.</title>
        <authorList>
            <person name="Hensen N."/>
            <person name="Bonometti L."/>
            <person name="Westerberg I."/>
            <person name="Brannstrom I.O."/>
            <person name="Guillou S."/>
            <person name="Cros-Aarteil S."/>
            <person name="Calhoun S."/>
            <person name="Haridas S."/>
            <person name="Kuo A."/>
            <person name="Mondo S."/>
            <person name="Pangilinan J."/>
            <person name="Riley R."/>
            <person name="LaButti K."/>
            <person name="Andreopoulos B."/>
            <person name="Lipzen A."/>
            <person name="Chen C."/>
            <person name="Yan M."/>
            <person name="Daum C."/>
            <person name="Ng V."/>
            <person name="Clum A."/>
            <person name="Steindorff A."/>
            <person name="Ohm R.A."/>
            <person name="Martin F."/>
            <person name="Silar P."/>
            <person name="Natvig D.O."/>
            <person name="Lalanne C."/>
            <person name="Gautier V."/>
            <person name="Ament-Velasquez S.L."/>
            <person name="Kruys A."/>
            <person name="Hutchinson M.I."/>
            <person name="Powell A.J."/>
            <person name="Barry K."/>
            <person name="Miller A.N."/>
            <person name="Grigoriev I.V."/>
            <person name="Debuchy R."/>
            <person name="Gladieux P."/>
            <person name="Hiltunen Thoren M."/>
            <person name="Johannesson H."/>
        </authorList>
    </citation>
    <scope>NUCLEOTIDE SEQUENCE</scope>
    <source>
        <strain evidence="6">CBS 333.67</strain>
    </source>
</reference>
<dbReference type="GO" id="GO:0005385">
    <property type="term" value="F:zinc ion transmembrane transporter activity"/>
    <property type="evidence" value="ECO:0007669"/>
    <property type="project" value="TreeGrafter"/>
</dbReference>
<evidence type="ECO:0000256" key="1">
    <source>
        <dbReference type="ARBA" id="ARBA00004141"/>
    </source>
</evidence>
<evidence type="ECO:0000256" key="2">
    <source>
        <dbReference type="ARBA" id="ARBA00022692"/>
    </source>
</evidence>
<sequence length="424" mass="45469">MLSVSAFGVHRSQYQVVRQASPTKVPVTAAADPSFTAVSECHMHGSSVYCIGPDGEDVEVLVDGTEGSATPAPTTEDKPDERHCHFHAGVEHCVGGGSDSHESKRSCSRTDRDYNIPVRIGLLFAILVTSFVGVVIPIVLDPLLPARFGIIFVALKQFGTGVIISTAFVHLFTHSYLMFTNECLSLEYEGITAAIVMAGIFLSFAVDYVSHRLSKMAATTWGPGASYNGDFVTVMVLEAGIIFHSLLIGLALVVAGDSFFITLSIVIIFYQMFEGIALGSRIASIGRAMPRHGHHHHLTPSSEININSDSSGRFSILKATDEPTTTTARMMMALAFALVTPVGMAIGIGVLHRFNRNDPSTLIALGTLDALSAGILVWVGIVEMWARDWMYDGELVEAGAVVTWLAGFGLVAGMALMSFLGKWA</sequence>
<accession>A0AAJ0M053</accession>
<feature type="transmembrane region" description="Helical" evidence="5">
    <location>
        <begin position="191"/>
        <end position="211"/>
    </location>
</feature>
<gene>
    <name evidence="6" type="ORF">B0T15DRAFT_436354</name>
</gene>
<keyword evidence="7" id="KW-1185">Reference proteome</keyword>
<comment type="subcellular location">
    <subcellularLocation>
        <location evidence="1">Membrane</location>
        <topology evidence="1">Multi-pass membrane protein</topology>
    </subcellularLocation>
</comment>
<feature type="transmembrane region" description="Helical" evidence="5">
    <location>
        <begin position="120"/>
        <end position="140"/>
    </location>
</feature>
<evidence type="ECO:0000256" key="4">
    <source>
        <dbReference type="ARBA" id="ARBA00023136"/>
    </source>
</evidence>